<accession>A0A956NEX1</accession>
<gene>
    <name evidence="2" type="ORF">KDA27_17640</name>
</gene>
<keyword evidence="1" id="KW-0812">Transmembrane</keyword>
<reference evidence="2" key="1">
    <citation type="submission" date="2020-04" db="EMBL/GenBank/DDBJ databases">
        <authorList>
            <person name="Zhang T."/>
        </authorList>
    </citation>
    <scope>NUCLEOTIDE SEQUENCE</scope>
    <source>
        <strain evidence="2">HKST-UBA02</strain>
    </source>
</reference>
<evidence type="ECO:0000313" key="3">
    <source>
        <dbReference type="Proteomes" id="UP000739538"/>
    </source>
</evidence>
<reference evidence="2" key="2">
    <citation type="journal article" date="2021" name="Microbiome">
        <title>Successional dynamics and alternative stable states in a saline activated sludge microbial community over 9 years.</title>
        <authorList>
            <person name="Wang Y."/>
            <person name="Ye J."/>
            <person name="Ju F."/>
            <person name="Liu L."/>
            <person name="Boyd J.A."/>
            <person name="Deng Y."/>
            <person name="Parks D.H."/>
            <person name="Jiang X."/>
            <person name="Yin X."/>
            <person name="Woodcroft B.J."/>
            <person name="Tyson G.W."/>
            <person name="Hugenholtz P."/>
            <person name="Polz M.F."/>
            <person name="Zhang T."/>
        </authorList>
    </citation>
    <scope>NUCLEOTIDE SEQUENCE</scope>
    <source>
        <strain evidence="2">HKST-UBA02</strain>
    </source>
</reference>
<proteinExistence type="predicted"/>
<comment type="caution">
    <text evidence="2">The sequence shown here is derived from an EMBL/GenBank/DDBJ whole genome shotgun (WGS) entry which is preliminary data.</text>
</comment>
<evidence type="ECO:0000256" key="1">
    <source>
        <dbReference type="SAM" id="Phobius"/>
    </source>
</evidence>
<protein>
    <submittedName>
        <fullName evidence="2">Uncharacterized protein</fullName>
    </submittedName>
</protein>
<feature type="transmembrane region" description="Helical" evidence="1">
    <location>
        <begin position="42"/>
        <end position="65"/>
    </location>
</feature>
<sequence>MTQPQINSPAPFRMPPLPFLVPGILSLLLGLAAGLTRLPWELPAFGSVTMLHGPLMVSGFLGTVISVERAAALRRPWAWAVPALNGIGVLVLLFHAQLRSGLPFDAQQAGAILFAAGAVGLVAIFAAIVRKQPTLFNVVMGMGALAYVGANLTLLVGKPIATAVPFWSAFLVLTI</sequence>
<keyword evidence="1" id="KW-1133">Transmembrane helix</keyword>
<feature type="transmembrane region" description="Helical" evidence="1">
    <location>
        <begin position="135"/>
        <end position="157"/>
    </location>
</feature>
<organism evidence="2 3">
    <name type="scientific">Eiseniibacteriota bacterium</name>
    <dbReference type="NCBI Taxonomy" id="2212470"/>
    <lineage>
        <taxon>Bacteria</taxon>
        <taxon>Candidatus Eiseniibacteriota</taxon>
    </lineage>
</organism>
<dbReference type="EMBL" id="JAGQHS010000110">
    <property type="protein sequence ID" value="MCA9757631.1"/>
    <property type="molecule type" value="Genomic_DNA"/>
</dbReference>
<evidence type="ECO:0000313" key="2">
    <source>
        <dbReference type="EMBL" id="MCA9757631.1"/>
    </source>
</evidence>
<dbReference type="AlphaFoldDB" id="A0A956NEX1"/>
<dbReference type="Proteomes" id="UP000739538">
    <property type="component" value="Unassembled WGS sequence"/>
</dbReference>
<feature type="non-terminal residue" evidence="2">
    <location>
        <position position="175"/>
    </location>
</feature>
<feature type="transmembrane region" description="Helical" evidence="1">
    <location>
        <begin position="108"/>
        <end position="128"/>
    </location>
</feature>
<name>A0A956NEX1_UNCEI</name>
<feature type="transmembrane region" description="Helical" evidence="1">
    <location>
        <begin position="77"/>
        <end position="96"/>
    </location>
</feature>
<keyword evidence="1" id="KW-0472">Membrane</keyword>